<name>A0ABS8PSV1_9BACT</name>
<organism evidence="2 3">
    <name type="scientific">Niabella pedocola</name>
    <dbReference type="NCBI Taxonomy" id="1752077"/>
    <lineage>
        <taxon>Bacteria</taxon>
        <taxon>Pseudomonadati</taxon>
        <taxon>Bacteroidota</taxon>
        <taxon>Chitinophagia</taxon>
        <taxon>Chitinophagales</taxon>
        <taxon>Chitinophagaceae</taxon>
        <taxon>Niabella</taxon>
    </lineage>
</organism>
<dbReference type="InterPro" id="IPR036378">
    <property type="entry name" value="FAS1_dom_sf"/>
</dbReference>
<evidence type="ECO:0000313" key="2">
    <source>
        <dbReference type="EMBL" id="MCD2423392.1"/>
    </source>
</evidence>
<feature type="domain" description="FAS1" evidence="1">
    <location>
        <begin position="39"/>
        <end position="209"/>
    </location>
</feature>
<evidence type="ECO:0000259" key="1">
    <source>
        <dbReference type="PROSITE" id="PS50213"/>
    </source>
</evidence>
<keyword evidence="3" id="KW-1185">Reference proteome</keyword>
<protein>
    <submittedName>
        <fullName evidence="2">Fasciclin domain-containing protein</fullName>
    </submittedName>
</protein>
<dbReference type="Gene3D" id="2.30.180.10">
    <property type="entry name" value="FAS1 domain"/>
    <property type="match status" value="1"/>
</dbReference>
<dbReference type="Pfam" id="PF02469">
    <property type="entry name" value="Fasciclin"/>
    <property type="match status" value="1"/>
</dbReference>
<comment type="caution">
    <text evidence="2">The sequence shown here is derived from an EMBL/GenBank/DDBJ whole genome shotgun (WGS) entry which is preliminary data.</text>
</comment>
<sequence length="222" mass="24745">MKKKYIIAISLCLAVAWCVSCKKQPDGYYDFTNRENRFDGTIYEYLKSKPGVFDSLLKVMERSSWMRDSLNNTAGAYTVFAPVNNNFKVALQNLNVVRRGAGKPLLDLATVSGAQMDTLVDFYAVRGNYPTDSMLYVDGLYLKSLRYNDSLHAQRLIDGAQGIVNGGPVNVSFAYTNGSGFSANWNVASTQVVNIRTSNGTVHVLAYANEFGFDQVIKRWNQ</sequence>
<proteinExistence type="predicted"/>
<gene>
    <name evidence="2" type="ORF">LQ567_11515</name>
</gene>
<dbReference type="PROSITE" id="PS50213">
    <property type="entry name" value="FAS1"/>
    <property type="match status" value="1"/>
</dbReference>
<reference evidence="2 3" key="1">
    <citation type="submission" date="2021-11" db="EMBL/GenBank/DDBJ databases">
        <title>Genomic of Niabella pedocola.</title>
        <authorList>
            <person name="Wu T."/>
        </authorList>
    </citation>
    <scope>NUCLEOTIDE SEQUENCE [LARGE SCALE GENOMIC DNA]</scope>
    <source>
        <strain evidence="2 3">JCM 31011</strain>
    </source>
</reference>
<evidence type="ECO:0000313" key="3">
    <source>
        <dbReference type="Proteomes" id="UP001199816"/>
    </source>
</evidence>
<dbReference type="InterPro" id="IPR000782">
    <property type="entry name" value="FAS1_domain"/>
</dbReference>
<accession>A0ABS8PSV1</accession>
<dbReference type="EMBL" id="JAJNEC010000005">
    <property type="protein sequence ID" value="MCD2423392.1"/>
    <property type="molecule type" value="Genomic_DNA"/>
</dbReference>
<dbReference type="Proteomes" id="UP001199816">
    <property type="component" value="Unassembled WGS sequence"/>
</dbReference>
<dbReference type="RefSeq" id="WP_231004655.1">
    <property type="nucleotide sequence ID" value="NZ_JAJNEC010000005.1"/>
</dbReference>
<dbReference type="SUPFAM" id="SSF82153">
    <property type="entry name" value="FAS1 domain"/>
    <property type="match status" value="1"/>
</dbReference>